<dbReference type="OMA" id="MNCEQSY"/>
<reference evidence="3" key="1">
    <citation type="journal article" date="2013" name="Science">
        <title>The Amborella genome and the evolution of flowering plants.</title>
        <authorList>
            <consortium name="Amborella Genome Project"/>
        </authorList>
    </citation>
    <scope>NUCLEOTIDE SEQUENCE [LARGE SCALE GENOMIC DNA]</scope>
</reference>
<protein>
    <submittedName>
        <fullName evidence="2">Uncharacterized protein</fullName>
    </submittedName>
</protein>
<proteinExistence type="predicted"/>
<dbReference type="PANTHER" id="PTHR35752">
    <property type="entry name" value="G-PROTEIN COUPLED RECEPTOR"/>
    <property type="match status" value="1"/>
</dbReference>
<dbReference type="HOGENOM" id="CLU_033028_0_0_1"/>
<accession>W1P3L6</accession>
<keyword evidence="1" id="KW-0812">Transmembrane</keyword>
<name>W1P3L6_AMBTC</name>
<organism evidence="2 3">
    <name type="scientific">Amborella trichopoda</name>
    <dbReference type="NCBI Taxonomy" id="13333"/>
    <lineage>
        <taxon>Eukaryota</taxon>
        <taxon>Viridiplantae</taxon>
        <taxon>Streptophyta</taxon>
        <taxon>Embryophyta</taxon>
        <taxon>Tracheophyta</taxon>
        <taxon>Spermatophyta</taxon>
        <taxon>Magnoliopsida</taxon>
        <taxon>Amborellales</taxon>
        <taxon>Amborellaceae</taxon>
        <taxon>Amborella</taxon>
    </lineage>
</organism>
<keyword evidence="1" id="KW-0472">Membrane</keyword>
<feature type="transmembrane region" description="Helical" evidence="1">
    <location>
        <begin position="330"/>
        <end position="354"/>
    </location>
</feature>
<keyword evidence="3" id="KW-1185">Reference proteome</keyword>
<dbReference type="Proteomes" id="UP000017836">
    <property type="component" value="Unassembled WGS sequence"/>
</dbReference>
<dbReference type="PANTHER" id="PTHR35752:SF1">
    <property type="entry name" value="G-PROTEIN COUPLED RECEPTOR"/>
    <property type="match status" value="1"/>
</dbReference>
<sequence>MERFAPSVKQHGYASYKEQLALEMHISFPFDSEHISLQLTAGLDNLANISGKMLLYIIGCLFTLVAIGPHSWCHSKDSDLVVRFCKDVESRSQMGYVDFGRYEPSLYFIASSGSGNFVQEFHSGDLTNCELHSFDKMGRTAQVNIFCGRCSDRETCKEKRGCVCSVSYDGTMCRVLVELAISCGHRGSRVFEGFTVGFHPRSWEVVYNGMTQMGFEKPYHEFSFGTDQTIVSLYLTAISTLSNLVGKPSFEVNPSKGLEVKLSGSGAKGSPPTTLSPTILNVNWRCDKANSSPYEVVFTIPIDGYEPIKFSLTKTCEYDQERGSDATRGWATFGVLSCVFIVLASIFCCAGFVYKIRVEHQRGLDALPGITVLSACLEAVTGSELGYSRADTLNGSFVNSTSWDSLPVTEQATQRTGERKYGSM</sequence>
<gene>
    <name evidence="2" type="ORF">AMTR_s00083p00099710</name>
</gene>
<dbReference type="STRING" id="13333.W1P3L6"/>
<dbReference type="AlphaFoldDB" id="W1P3L6"/>
<evidence type="ECO:0000256" key="1">
    <source>
        <dbReference type="SAM" id="Phobius"/>
    </source>
</evidence>
<evidence type="ECO:0000313" key="2">
    <source>
        <dbReference type="EMBL" id="ERN02523.1"/>
    </source>
</evidence>
<dbReference type="Gramene" id="ERN02523">
    <property type="protein sequence ID" value="ERN02523"/>
    <property type="gene ID" value="AMTR_s00083p00099710"/>
</dbReference>
<evidence type="ECO:0000313" key="3">
    <source>
        <dbReference type="Proteomes" id="UP000017836"/>
    </source>
</evidence>
<keyword evidence="1" id="KW-1133">Transmembrane helix</keyword>
<dbReference type="eggNOG" id="ENOG502QS4W">
    <property type="taxonomic scope" value="Eukaryota"/>
</dbReference>
<dbReference type="EMBL" id="KI394526">
    <property type="protein sequence ID" value="ERN02523.1"/>
    <property type="molecule type" value="Genomic_DNA"/>
</dbReference>